<keyword evidence="10" id="KW-1185">Reference proteome</keyword>
<evidence type="ECO:0000256" key="4">
    <source>
        <dbReference type="ARBA" id="ARBA00021247"/>
    </source>
</evidence>
<dbReference type="InterPro" id="IPR023128">
    <property type="entry name" value="Prot_N_Gln_amidohydro_ab_roll"/>
</dbReference>
<dbReference type="PANTHER" id="PTHR13035">
    <property type="entry name" value="PROTEIN N-TERMINAL GLUTAMINE AMIDOHYDROLASE"/>
    <property type="match status" value="1"/>
</dbReference>
<evidence type="ECO:0000259" key="8">
    <source>
        <dbReference type="Pfam" id="PF09764"/>
    </source>
</evidence>
<evidence type="ECO:0000256" key="1">
    <source>
        <dbReference type="ARBA" id="ARBA00008985"/>
    </source>
</evidence>
<reference evidence="10" key="1">
    <citation type="submission" date="2017-04" db="EMBL/GenBank/DDBJ databases">
        <authorList>
            <person name="Varghese N."/>
            <person name="Submissions S."/>
        </authorList>
    </citation>
    <scope>NUCLEOTIDE SEQUENCE [LARGE SCALE GENOMIC DNA]</scope>
    <source>
        <strain evidence="10">DSM 16537</strain>
    </source>
</reference>
<accession>A0A1W2H2D1</accession>
<dbReference type="PANTHER" id="PTHR13035:SF0">
    <property type="entry name" value="PROTEIN N-TERMINAL GLUTAMINE AMIDOHYDROLASE"/>
    <property type="match status" value="1"/>
</dbReference>
<evidence type="ECO:0000256" key="3">
    <source>
        <dbReference type="ARBA" id="ARBA00012718"/>
    </source>
</evidence>
<dbReference type="GO" id="GO:0005829">
    <property type="term" value="C:cytosol"/>
    <property type="evidence" value="ECO:0007669"/>
    <property type="project" value="TreeGrafter"/>
</dbReference>
<evidence type="ECO:0000256" key="5">
    <source>
        <dbReference type="ARBA" id="ARBA00022801"/>
    </source>
</evidence>
<dbReference type="InterPro" id="IPR039733">
    <property type="entry name" value="NTAQ1"/>
</dbReference>
<dbReference type="Proteomes" id="UP000192333">
    <property type="component" value="Chromosome I"/>
</dbReference>
<dbReference type="GO" id="GO:0070773">
    <property type="term" value="F:protein-N-terminal glutamine amidohydrolase activity"/>
    <property type="evidence" value="ECO:0007669"/>
    <property type="project" value="UniProtKB-EC"/>
</dbReference>
<dbReference type="Pfam" id="PF09764">
    <property type="entry name" value="Nt_Gln_amidase"/>
    <property type="match status" value="1"/>
</dbReference>
<dbReference type="EMBL" id="LT838813">
    <property type="protein sequence ID" value="SMD42646.1"/>
    <property type="molecule type" value="Genomic_DNA"/>
</dbReference>
<dbReference type="AlphaFoldDB" id="A0A1W2H2D1"/>
<dbReference type="Gene3D" id="3.10.620.10">
    <property type="entry name" value="Protein N-terminal glutamine amidohydrolase, alpha beta roll"/>
    <property type="match status" value="1"/>
</dbReference>
<name>A0A1W2H2D1_9BACT</name>
<dbReference type="EC" id="3.5.1.122" evidence="3"/>
<evidence type="ECO:0000313" key="9">
    <source>
        <dbReference type="EMBL" id="SMD42646.1"/>
    </source>
</evidence>
<proteinExistence type="inferred from homology"/>
<dbReference type="InterPro" id="IPR037132">
    <property type="entry name" value="N_Gln_amidohydro_ab_roll_sf"/>
</dbReference>
<organism evidence="9 10">
    <name type="scientific">Aquiflexum balticum DSM 16537</name>
    <dbReference type="NCBI Taxonomy" id="758820"/>
    <lineage>
        <taxon>Bacteria</taxon>
        <taxon>Pseudomonadati</taxon>
        <taxon>Bacteroidota</taxon>
        <taxon>Cytophagia</taxon>
        <taxon>Cytophagales</taxon>
        <taxon>Cyclobacteriaceae</taxon>
        <taxon>Aquiflexum</taxon>
    </lineage>
</organism>
<keyword evidence="5" id="KW-0378">Hydrolase</keyword>
<comment type="similarity">
    <text evidence="1">Belongs to the NTAQ1 family.</text>
</comment>
<evidence type="ECO:0000313" key="10">
    <source>
        <dbReference type="Proteomes" id="UP000192333"/>
    </source>
</evidence>
<dbReference type="STRING" id="758820.SAMN00777080_1207"/>
<dbReference type="RefSeq" id="WP_084119426.1">
    <property type="nucleotide sequence ID" value="NZ_LT838813.1"/>
</dbReference>
<gene>
    <name evidence="9" type="ORF">SAMN00777080_1207</name>
</gene>
<protein>
    <recommendedName>
        <fullName evidence="4">Protein N-terminal glutamine amidohydrolase</fullName>
        <ecNumber evidence="3">3.5.1.122</ecNumber>
    </recommendedName>
    <alternativeName>
        <fullName evidence="6">Protein NH2-terminal glutamine deamidase</fullName>
    </alternativeName>
</protein>
<comment type="subunit">
    <text evidence="2">Monomer.</text>
</comment>
<sequence length="182" mass="21419">MKITSLKYTENYCEENIWQLCQHPKLKDYVKKVLFISNENKNCAFLCQKSVTGETNVWWDYHVILHASRKGENLIYDLDSTLGYPTEFKEYFRKTFPFSEKQDINTQAHFKSIAAEVFVRDFYSDRRHMKDKEGNWLFEPPTWPCITSGDKMSLSDLFDFSKTSKLPILSLEEIQAGESVID</sequence>
<feature type="domain" description="Protein N-terminal glutamine amidohydrolase alpha beta roll" evidence="8">
    <location>
        <begin position="8"/>
        <end position="164"/>
    </location>
</feature>
<evidence type="ECO:0000256" key="7">
    <source>
        <dbReference type="ARBA" id="ARBA00048768"/>
    </source>
</evidence>
<dbReference type="GO" id="GO:0008418">
    <property type="term" value="F:protein-N-terminal asparagine amidohydrolase activity"/>
    <property type="evidence" value="ECO:0007669"/>
    <property type="project" value="InterPro"/>
</dbReference>
<comment type="catalytic activity">
    <reaction evidence="7">
        <text>N-terminal L-glutaminyl-[protein] + H2O = N-terminal L-glutamyl-[protein] + NH4(+)</text>
        <dbReference type="Rhea" id="RHEA:50680"/>
        <dbReference type="Rhea" id="RHEA-COMP:12668"/>
        <dbReference type="Rhea" id="RHEA-COMP:12777"/>
        <dbReference type="ChEBI" id="CHEBI:15377"/>
        <dbReference type="ChEBI" id="CHEBI:28938"/>
        <dbReference type="ChEBI" id="CHEBI:64721"/>
        <dbReference type="ChEBI" id="CHEBI:64722"/>
        <dbReference type="EC" id="3.5.1.122"/>
    </reaction>
</comment>
<dbReference type="OrthoDB" id="823442at2"/>
<evidence type="ECO:0000256" key="6">
    <source>
        <dbReference type="ARBA" id="ARBA00029677"/>
    </source>
</evidence>
<evidence type="ECO:0000256" key="2">
    <source>
        <dbReference type="ARBA" id="ARBA00011245"/>
    </source>
</evidence>